<dbReference type="PRINTS" id="PR00385">
    <property type="entry name" value="P450"/>
</dbReference>
<keyword evidence="5 9" id="KW-0479">Metal-binding</keyword>
<keyword evidence="6" id="KW-0560">Oxidoreductase</keyword>
<dbReference type="SUPFAM" id="SSF48264">
    <property type="entry name" value="Cytochrome P450"/>
    <property type="match status" value="1"/>
</dbReference>
<dbReference type="EMBL" id="JACAZI010000035">
    <property type="protein sequence ID" value="KAF7328492.1"/>
    <property type="molecule type" value="Genomic_DNA"/>
</dbReference>
<accession>A0A8H6U442</accession>
<comment type="caution">
    <text evidence="11">The sequence shown here is derived from an EMBL/GenBank/DDBJ whole genome shotgun (WGS) entry which is preliminary data.</text>
</comment>
<evidence type="ECO:0000313" key="11">
    <source>
        <dbReference type="EMBL" id="KAF7328492.1"/>
    </source>
</evidence>
<dbReference type="InterPro" id="IPR002401">
    <property type="entry name" value="Cyt_P450_E_grp-I"/>
</dbReference>
<evidence type="ECO:0000256" key="8">
    <source>
        <dbReference type="ARBA" id="ARBA00023033"/>
    </source>
</evidence>
<evidence type="ECO:0000256" key="1">
    <source>
        <dbReference type="ARBA" id="ARBA00001971"/>
    </source>
</evidence>
<name>A0A8H6U442_9AGAR</name>
<evidence type="ECO:0000256" key="2">
    <source>
        <dbReference type="ARBA" id="ARBA00005179"/>
    </source>
</evidence>
<protein>
    <submittedName>
        <fullName evidence="11">Cytochrome P450</fullName>
    </submittedName>
</protein>
<dbReference type="GO" id="GO:0016705">
    <property type="term" value="F:oxidoreductase activity, acting on paired donors, with incorporation or reduction of molecular oxygen"/>
    <property type="evidence" value="ECO:0007669"/>
    <property type="project" value="InterPro"/>
</dbReference>
<dbReference type="PRINTS" id="PR00463">
    <property type="entry name" value="EP450I"/>
</dbReference>
<dbReference type="InterPro" id="IPR001128">
    <property type="entry name" value="Cyt_P450"/>
</dbReference>
<dbReference type="GO" id="GO:0020037">
    <property type="term" value="F:heme binding"/>
    <property type="evidence" value="ECO:0007669"/>
    <property type="project" value="InterPro"/>
</dbReference>
<evidence type="ECO:0000256" key="4">
    <source>
        <dbReference type="ARBA" id="ARBA00022617"/>
    </source>
</evidence>
<dbReference type="InterPro" id="IPR050121">
    <property type="entry name" value="Cytochrome_P450_monoxygenase"/>
</dbReference>
<evidence type="ECO:0000256" key="7">
    <source>
        <dbReference type="ARBA" id="ARBA00023004"/>
    </source>
</evidence>
<dbReference type="GO" id="GO:0005506">
    <property type="term" value="F:iron ion binding"/>
    <property type="evidence" value="ECO:0007669"/>
    <property type="project" value="InterPro"/>
</dbReference>
<gene>
    <name evidence="11" type="ORF">MVEN_02536200</name>
</gene>
<evidence type="ECO:0000256" key="6">
    <source>
        <dbReference type="ARBA" id="ARBA00023002"/>
    </source>
</evidence>
<dbReference type="PANTHER" id="PTHR24305:SF29">
    <property type="entry name" value="BENZOATE-PARA-HYDROXYLASE"/>
    <property type="match status" value="1"/>
</dbReference>
<keyword evidence="8" id="KW-0503">Monooxygenase</keyword>
<reference evidence="11" key="1">
    <citation type="submission" date="2020-05" db="EMBL/GenBank/DDBJ databases">
        <title>Mycena genomes resolve the evolution of fungal bioluminescence.</title>
        <authorList>
            <person name="Tsai I.J."/>
        </authorList>
    </citation>
    <scope>NUCLEOTIDE SEQUENCE</scope>
    <source>
        <strain evidence="11">CCC161011</strain>
    </source>
</reference>
<proteinExistence type="inferred from homology"/>
<dbReference type="OrthoDB" id="1470350at2759"/>
<comment type="pathway">
    <text evidence="2">Secondary metabolite biosynthesis.</text>
</comment>
<feature type="binding site" description="axial binding residue" evidence="9">
    <location>
        <position position="446"/>
    </location>
    <ligand>
        <name>heme</name>
        <dbReference type="ChEBI" id="CHEBI:30413"/>
    </ligand>
    <ligandPart>
        <name>Fe</name>
        <dbReference type="ChEBI" id="CHEBI:18248"/>
    </ligandPart>
</feature>
<evidence type="ECO:0000256" key="5">
    <source>
        <dbReference type="ARBA" id="ARBA00022723"/>
    </source>
</evidence>
<keyword evidence="12" id="KW-1185">Reference proteome</keyword>
<sequence length="498" mass="55853">MVLPVFNLWGPAAGVVVTCSFYVLVSYLYDPYGIRKYPGPFSAKFSYAWILWVGITGRRSQRIHDAHNKYGPIIRISPCELSFSDPAVYPVIHSNLFTTLSKTDHGQKRRLLHPLFTAQVAREFTPRTSSLMAQLIDKWESHYISSEAGFIWFDCVPWITLLAFDSIGEFIFGEPFGMIESGSDSVTVPTDLQLPFVMDKATDVEHYPISLAHIVSMRERYNYPLGLLPKWWRPIGLRVLRKEAQAAEIFSAFVAHRLAERLSTTVPQLENAHDLVGRFLHKSQAQSEEFRPESLVAELITILVAGSDTTRNALIAALYYLAQSQNAQRNLQAELDSHMTSCTISYTDIEVLPCLNACLNETLRLYSPVGIGLPRTVPHPGMSISGAWLAGGTTVGVPIYTVHRSAALWGGHPEEFRPERWLQGDGAQAGLDADALKAFSDGPMRCIGKHLALAQLRVMIAAIFKRFDVVLEVPESPLHIEEWFVRKATECRIGLRRR</sequence>
<dbReference type="Proteomes" id="UP000620124">
    <property type="component" value="Unassembled WGS sequence"/>
</dbReference>
<dbReference type="PANTHER" id="PTHR24305">
    <property type="entry name" value="CYTOCHROME P450"/>
    <property type="match status" value="1"/>
</dbReference>
<dbReference type="Pfam" id="PF00067">
    <property type="entry name" value="p450"/>
    <property type="match status" value="1"/>
</dbReference>
<keyword evidence="4 9" id="KW-0349">Heme</keyword>
<evidence type="ECO:0000313" key="12">
    <source>
        <dbReference type="Proteomes" id="UP000620124"/>
    </source>
</evidence>
<organism evidence="11 12">
    <name type="scientific">Mycena venus</name>
    <dbReference type="NCBI Taxonomy" id="2733690"/>
    <lineage>
        <taxon>Eukaryota</taxon>
        <taxon>Fungi</taxon>
        <taxon>Dikarya</taxon>
        <taxon>Basidiomycota</taxon>
        <taxon>Agaricomycotina</taxon>
        <taxon>Agaricomycetes</taxon>
        <taxon>Agaricomycetidae</taxon>
        <taxon>Agaricales</taxon>
        <taxon>Marasmiineae</taxon>
        <taxon>Mycenaceae</taxon>
        <taxon>Mycena</taxon>
    </lineage>
</organism>
<keyword evidence="10" id="KW-1133">Transmembrane helix</keyword>
<evidence type="ECO:0000256" key="10">
    <source>
        <dbReference type="SAM" id="Phobius"/>
    </source>
</evidence>
<evidence type="ECO:0000256" key="3">
    <source>
        <dbReference type="ARBA" id="ARBA00010617"/>
    </source>
</evidence>
<evidence type="ECO:0000256" key="9">
    <source>
        <dbReference type="PIRSR" id="PIRSR602401-1"/>
    </source>
</evidence>
<keyword evidence="10" id="KW-0812">Transmembrane</keyword>
<keyword evidence="7 9" id="KW-0408">Iron</keyword>
<comment type="similarity">
    <text evidence="3">Belongs to the cytochrome P450 family.</text>
</comment>
<feature type="transmembrane region" description="Helical" evidence="10">
    <location>
        <begin position="6"/>
        <end position="29"/>
    </location>
</feature>
<keyword evidence="10" id="KW-0472">Membrane</keyword>
<comment type="cofactor">
    <cofactor evidence="1 9">
        <name>heme</name>
        <dbReference type="ChEBI" id="CHEBI:30413"/>
    </cofactor>
</comment>
<dbReference type="GO" id="GO:0004497">
    <property type="term" value="F:monooxygenase activity"/>
    <property type="evidence" value="ECO:0007669"/>
    <property type="project" value="UniProtKB-KW"/>
</dbReference>
<dbReference type="AlphaFoldDB" id="A0A8H6U442"/>
<dbReference type="InterPro" id="IPR036396">
    <property type="entry name" value="Cyt_P450_sf"/>
</dbReference>
<dbReference type="Gene3D" id="1.10.630.10">
    <property type="entry name" value="Cytochrome P450"/>
    <property type="match status" value="1"/>
</dbReference>